<dbReference type="Proteomes" id="UP000239757">
    <property type="component" value="Unassembled WGS sequence"/>
</dbReference>
<organism evidence="1 2">
    <name type="scientific">Gossypium barbadense</name>
    <name type="common">Sea Island cotton</name>
    <name type="synonym">Hibiscus barbadensis</name>
    <dbReference type="NCBI Taxonomy" id="3634"/>
    <lineage>
        <taxon>Eukaryota</taxon>
        <taxon>Viridiplantae</taxon>
        <taxon>Streptophyta</taxon>
        <taxon>Embryophyta</taxon>
        <taxon>Tracheophyta</taxon>
        <taxon>Spermatophyta</taxon>
        <taxon>Magnoliopsida</taxon>
        <taxon>eudicotyledons</taxon>
        <taxon>Gunneridae</taxon>
        <taxon>Pentapetalae</taxon>
        <taxon>rosids</taxon>
        <taxon>malvids</taxon>
        <taxon>Malvales</taxon>
        <taxon>Malvaceae</taxon>
        <taxon>Malvoideae</taxon>
        <taxon>Gossypium</taxon>
    </lineage>
</organism>
<evidence type="ECO:0000313" key="2">
    <source>
        <dbReference type="Proteomes" id="UP000239757"/>
    </source>
</evidence>
<dbReference type="AlphaFoldDB" id="A0A2P5YFF3"/>
<gene>
    <name evidence="1" type="ORF">GOBAR_AA06248</name>
</gene>
<proteinExistence type="predicted"/>
<reference evidence="1 2" key="1">
    <citation type="submission" date="2015-01" db="EMBL/GenBank/DDBJ databases">
        <title>Genome of allotetraploid Gossypium barbadense reveals genomic plasticity and fiber elongation in cotton evolution.</title>
        <authorList>
            <person name="Chen X."/>
            <person name="Liu X."/>
            <person name="Zhao B."/>
            <person name="Zheng H."/>
            <person name="Hu Y."/>
            <person name="Lu G."/>
            <person name="Yang C."/>
            <person name="Chen J."/>
            <person name="Shan C."/>
            <person name="Zhang L."/>
            <person name="Zhou Y."/>
            <person name="Wang L."/>
            <person name="Guo W."/>
            <person name="Bai Y."/>
            <person name="Ruan J."/>
            <person name="Shangguan X."/>
            <person name="Mao Y."/>
            <person name="Jiang J."/>
            <person name="Zhu Y."/>
            <person name="Lei J."/>
            <person name="Kang H."/>
            <person name="Chen S."/>
            <person name="He X."/>
            <person name="Wang R."/>
            <person name="Wang Y."/>
            <person name="Chen J."/>
            <person name="Wang L."/>
            <person name="Yu S."/>
            <person name="Wang B."/>
            <person name="Wei J."/>
            <person name="Song S."/>
            <person name="Lu X."/>
            <person name="Gao Z."/>
            <person name="Gu W."/>
            <person name="Deng X."/>
            <person name="Ma D."/>
            <person name="Wang S."/>
            <person name="Liang W."/>
            <person name="Fang L."/>
            <person name="Cai C."/>
            <person name="Zhu X."/>
            <person name="Zhou B."/>
            <person name="Zhang Y."/>
            <person name="Chen Z."/>
            <person name="Xu S."/>
            <person name="Zhu R."/>
            <person name="Wang S."/>
            <person name="Zhang T."/>
            <person name="Zhao G."/>
        </authorList>
    </citation>
    <scope>NUCLEOTIDE SEQUENCE [LARGE SCALE GENOMIC DNA]</scope>
    <source>
        <strain evidence="2">cv. Xinhai21</strain>
        <tissue evidence="1">Leaf</tissue>
    </source>
</reference>
<protein>
    <submittedName>
        <fullName evidence="1">Uncharacterized protein</fullName>
    </submittedName>
</protein>
<dbReference type="OrthoDB" id="1742963at2759"/>
<accession>A0A2P5YFF3</accession>
<dbReference type="EMBL" id="KZ663265">
    <property type="protein sequence ID" value="PPS14330.1"/>
    <property type="molecule type" value="Genomic_DNA"/>
</dbReference>
<sequence>MRWQVGNGCDIVIFHDPWLVDDMDSYVESLPLAGSKDLRFVGLLRVDDCAWNRDLVEGILAPHDALRKDVGMASIVRAADDFRLCWLQSLGVFVVTSEGGDRAGVSRVGGRAGWEPLTVGMLKCNVDFAWFE</sequence>
<name>A0A2P5YFF3_GOSBA</name>
<evidence type="ECO:0000313" key="1">
    <source>
        <dbReference type="EMBL" id="PPS14330.1"/>
    </source>
</evidence>